<gene>
    <name evidence="1" type="ORF">KP509_02G097900</name>
</gene>
<accession>A0A8T2VGC3</accession>
<comment type="caution">
    <text evidence="1">The sequence shown here is derived from an EMBL/GenBank/DDBJ whole genome shotgun (WGS) entry which is preliminary data.</text>
</comment>
<organism evidence="1 2">
    <name type="scientific">Ceratopteris richardii</name>
    <name type="common">Triangle waterfern</name>
    <dbReference type="NCBI Taxonomy" id="49495"/>
    <lineage>
        <taxon>Eukaryota</taxon>
        <taxon>Viridiplantae</taxon>
        <taxon>Streptophyta</taxon>
        <taxon>Embryophyta</taxon>
        <taxon>Tracheophyta</taxon>
        <taxon>Polypodiopsida</taxon>
        <taxon>Polypodiidae</taxon>
        <taxon>Polypodiales</taxon>
        <taxon>Pteridineae</taxon>
        <taxon>Pteridaceae</taxon>
        <taxon>Parkerioideae</taxon>
        <taxon>Ceratopteris</taxon>
    </lineage>
</organism>
<sequence length="91" mass="11343">MTSASPRTSTCSVLSRSFFIQRQQFPCSEQWRTGYRTPQFSGERRPHRRLPHRSFPRRQRRVAWKRLERLRFILYTYMRRRRLHYILLGSR</sequence>
<dbReference type="EMBL" id="CM035407">
    <property type="protein sequence ID" value="KAH7444916.1"/>
    <property type="molecule type" value="Genomic_DNA"/>
</dbReference>
<dbReference type="OrthoDB" id="1923220at2759"/>
<keyword evidence="2" id="KW-1185">Reference proteome</keyword>
<dbReference type="Proteomes" id="UP000825935">
    <property type="component" value="Chromosome 2"/>
</dbReference>
<evidence type="ECO:0000313" key="1">
    <source>
        <dbReference type="EMBL" id="KAH7444916.1"/>
    </source>
</evidence>
<dbReference type="AlphaFoldDB" id="A0A8T2VGC3"/>
<reference evidence="1" key="1">
    <citation type="submission" date="2021-08" db="EMBL/GenBank/DDBJ databases">
        <title>WGS assembly of Ceratopteris richardii.</title>
        <authorList>
            <person name="Marchant D.B."/>
            <person name="Chen G."/>
            <person name="Jenkins J."/>
            <person name="Shu S."/>
            <person name="Leebens-Mack J."/>
            <person name="Grimwood J."/>
            <person name="Schmutz J."/>
            <person name="Soltis P."/>
            <person name="Soltis D."/>
            <person name="Chen Z.-H."/>
        </authorList>
    </citation>
    <scope>NUCLEOTIDE SEQUENCE</scope>
    <source>
        <strain evidence="1">Whitten #5841</strain>
        <tissue evidence="1">Leaf</tissue>
    </source>
</reference>
<proteinExistence type="predicted"/>
<evidence type="ECO:0000313" key="2">
    <source>
        <dbReference type="Proteomes" id="UP000825935"/>
    </source>
</evidence>
<protein>
    <submittedName>
        <fullName evidence="1">Uncharacterized protein</fullName>
    </submittedName>
</protein>
<name>A0A8T2VGC3_CERRI</name>